<feature type="transmembrane region" description="Helical" evidence="1">
    <location>
        <begin position="170"/>
        <end position="187"/>
    </location>
</feature>
<feature type="transmembrane region" description="Helical" evidence="1">
    <location>
        <begin position="207"/>
        <end position="227"/>
    </location>
</feature>
<keyword evidence="1" id="KW-0812">Transmembrane</keyword>
<feature type="transmembrane region" description="Helical" evidence="1">
    <location>
        <begin position="84"/>
        <end position="103"/>
    </location>
</feature>
<dbReference type="AlphaFoldDB" id="A0A7E4VVN7"/>
<keyword evidence="1" id="KW-1133">Transmembrane helix</keyword>
<name>A0A7E4VVN7_PANRE</name>
<feature type="transmembrane region" description="Helical" evidence="1">
    <location>
        <begin position="56"/>
        <end position="77"/>
    </location>
</feature>
<organism evidence="2 3">
    <name type="scientific">Panagrellus redivivus</name>
    <name type="common">Microworm</name>
    <dbReference type="NCBI Taxonomy" id="6233"/>
    <lineage>
        <taxon>Eukaryota</taxon>
        <taxon>Metazoa</taxon>
        <taxon>Ecdysozoa</taxon>
        <taxon>Nematoda</taxon>
        <taxon>Chromadorea</taxon>
        <taxon>Rhabditida</taxon>
        <taxon>Tylenchina</taxon>
        <taxon>Panagrolaimomorpha</taxon>
        <taxon>Panagrolaimoidea</taxon>
        <taxon>Panagrolaimidae</taxon>
        <taxon>Panagrellus</taxon>
    </lineage>
</organism>
<evidence type="ECO:0000313" key="2">
    <source>
        <dbReference type="Proteomes" id="UP000492821"/>
    </source>
</evidence>
<keyword evidence="2" id="KW-1185">Reference proteome</keyword>
<dbReference type="WBParaSite" id="Pan_g3817.t1">
    <property type="protein sequence ID" value="Pan_g3817.t1"/>
    <property type="gene ID" value="Pan_g3817"/>
</dbReference>
<sequence>MEAKPINDHYERAWVYTHPFIFGRIMPLIKFLAETGPFFSFVVYFTCTVKLTHVGYVPGVVYSIPSALFLCISFVTLYQRSYGVAEFLLNVFAIPTLMLVPLFEEVIARHYNIYLMRKPQWVLLLYGIVSYFILVSALALSFKSTLRKILKEDPDQANAIVAVVEIQHDCCAVFFCFYMVVLNILVYSDRDLLQNNFGFNANIIRGMNIGFGGMCLAYMIFCVHRLIHRKLYTPCEPSYVRFEEKEISTA</sequence>
<evidence type="ECO:0000256" key="1">
    <source>
        <dbReference type="SAM" id="Phobius"/>
    </source>
</evidence>
<accession>A0A7E4VVN7</accession>
<protein>
    <submittedName>
        <fullName evidence="3">Uncharacterized protein</fullName>
    </submittedName>
</protein>
<proteinExistence type="predicted"/>
<reference evidence="2" key="1">
    <citation type="journal article" date="2013" name="Genetics">
        <title>The draft genome and transcriptome of Panagrellus redivivus are shaped by the harsh demands of a free-living lifestyle.</title>
        <authorList>
            <person name="Srinivasan J."/>
            <person name="Dillman A.R."/>
            <person name="Macchietto M.G."/>
            <person name="Heikkinen L."/>
            <person name="Lakso M."/>
            <person name="Fracchia K.M."/>
            <person name="Antoshechkin I."/>
            <person name="Mortazavi A."/>
            <person name="Wong G."/>
            <person name="Sternberg P.W."/>
        </authorList>
    </citation>
    <scope>NUCLEOTIDE SEQUENCE [LARGE SCALE GENOMIC DNA]</scope>
    <source>
        <strain evidence="2">MT8872</strain>
    </source>
</reference>
<feature type="transmembrane region" description="Helical" evidence="1">
    <location>
        <begin position="123"/>
        <end position="142"/>
    </location>
</feature>
<dbReference type="Proteomes" id="UP000492821">
    <property type="component" value="Unassembled WGS sequence"/>
</dbReference>
<evidence type="ECO:0000313" key="3">
    <source>
        <dbReference type="WBParaSite" id="Pan_g3817.t1"/>
    </source>
</evidence>
<reference evidence="3" key="2">
    <citation type="submission" date="2020-10" db="UniProtKB">
        <authorList>
            <consortium name="WormBaseParasite"/>
        </authorList>
    </citation>
    <scope>IDENTIFICATION</scope>
</reference>
<feature type="transmembrane region" description="Helical" evidence="1">
    <location>
        <begin position="21"/>
        <end position="44"/>
    </location>
</feature>
<keyword evidence="1" id="KW-0472">Membrane</keyword>